<gene>
    <name evidence="2" type="ORF">LRX75_04975</name>
</gene>
<name>A0A9X1NS59_9HYPH</name>
<dbReference type="EMBL" id="JAJOZR010000002">
    <property type="protein sequence ID" value="MCD7108396.1"/>
    <property type="molecule type" value="Genomic_DNA"/>
</dbReference>
<feature type="compositionally biased region" description="Low complexity" evidence="1">
    <location>
        <begin position="100"/>
        <end position="116"/>
    </location>
</feature>
<reference evidence="2" key="1">
    <citation type="submission" date="2021-12" db="EMBL/GenBank/DDBJ databases">
        <authorList>
            <person name="Li Y."/>
        </authorList>
    </citation>
    <scope>NUCLEOTIDE SEQUENCE</scope>
    <source>
        <strain evidence="2">DKSPLA3</strain>
    </source>
</reference>
<dbReference type="Proteomes" id="UP001139089">
    <property type="component" value="Unassembled WGS sequence"/>
</dbReference>
<feature type="region of interest" description="Disordered" evidence="1">
    <location>
        <begin position="1"/>
        <end position="137"/>
    </location>
</feature>
<comment type="caution">
    <text evidence="2">The sequence shown here is derived from an EMBL/GenBank/DDBJ whole genome shotgun (WGS) entry which is preliminary data.</text>
</comment>
<organism evidence="2 3">
    <name type="scientific">Rhizobium quercicola</name>
    <dbReference type="NCBI Taxonomy" id="2901226"/>
    <lineage>
        <taxon>Bacteria</taxon>
        <taxon>Pseudomonadati</taxon>
        <taxon>Pseudomonadota</taxon>
        <taxon>Alphaproteobacteria</taxon>
        <taxon>Hyphomicrobiales</taxon>
        <taxon>Rhizobiaceae</taxon>
        <taxon>Rhizobium/Agrobacterium group</taxon>
        <taxon>Rhizobium</taxon>
    </lineage>
</organism>
<sequence length="449" mass="45070">MDPENPPRRTKPDQEPLTIDLHATPDASDGARPQDADARPDPLEQETVAPVSSDDAVVTETQTGAAAHDPLGEPLSPADASSETFFDKSRETEAEDASRAEAAAAAFAEEPASSARPDTASVPPTPPTRSVAAASPSRSGALAAGILGGLIALAGAGVLQYAGIVPSIGPASSGTADGGRDLGAEVDALKAQIPEAGASGGEGLEQRLAALEQSVGAAGDASGTDTLKAQVESLTQELASVTSGLADQSRAAEAATSTLSTRIEEAEKKLEAPASDVQLARAIAVTALKTAIDRGGPFLAELDALKSVSPDDPAIAGLADIAPRGVASRADLTRTFPDTADAMLAAIRGADPNQGIFSRLIGSAASAVRVRPVGSVEGTGPEAVVARIEDRLTNGDLKGASLEWDGLPQPAKDAGAEFRTKLDERIAVEGLIDAAVAGAASGSTPAKQG</sequence>
<dbReference type="AlphaFoldDB" id="A0A9X1NS59"/>
<evidence type="ECO:0000313" key="3">
    <source>
        <dbReference type="Proteomes" id="UP001139089"/>
    </source>
</evidence>
<accession>A0A9X1NS59</accession>
<feature type="compositionally biased region" description="Basic and acidic residues" evidence="1">
    <location>
        <begin position="85"/>
        <end position="99"/>
    </location>
</feature>
<feature type="compositionally biased region" description="Basic and acidic residues" evidence="1">
    <location>
        <begin position="1"/>
        <end position="14"/>
    </location>
</feature>
<evidence type="ECO:0000313" key="2">
    <source>
        <dbReference type="EMBL" id="MCD7108396.1"/>
    </source>
</evidence>
<evidence type="ECO:0000256" key="1">
    <source>
        <dbReference type="SAM" id="MobiDB-lite"/>
    </source>
</evidence>
<dbReference type="RefSeq" id="WP_231812400.1">
    <property type="nucleotide sequence ID" value="NZ_JAJOZR010000002.1"/>
</dbReference>
<protein>
    <recommendedName>
        <fullName evidence="4">YbgF trimerisation domain-containing protein</fullName>
    </recommendedName>
</protein>
<feature type="compositionally biased region" description="Basic and acidic residues" evidence="1">
    <location>
        <begin position="32"/>
        <end position="42"/>
    </location>
</feature>
<proteinExistence type="predicted"/>
<evidence type="ECO:0008006" key="4">
    <source>
        <dbReference type="Google" id="ProtNLM"/>
    </source>
</evidence>
<keyword evidence="3" id="KW-1185">Reference proteome</keyword>